<dbReference type="InterPro" id="IPR032710">
    <property type="entry name" value="NTF2-like_dom_sf"/>
</dbReference>
<evidence type="ECO:0000259" key="5">
    <source>
        <dbReference type="Pfam" id="PF00905"/>
    </source>
</evidence>
<feature type="compositionally biased region" description="Basic and acidic residues" evidence="4">
    <location>
        <begin position="123"/>
        <end position="140"/>
    </location>
</feature>
<feature type="domain" description="Penicillin-binding protein dimerisation" evidence="6">
    <location>
        <begin position="898"/>
        <end position="952"/>
    </location>
</feature>
<evidence type="ECO:0000256" key="2">
    <source>
        <dbReference type="ARBA" id="ARBA00007171"/>
    </source>
</evidence>
<feature type="compositionally biased region" description="Basic and acidic residues" evidence="4">
    <location>
        <begin position="612"/>
        <end position="623"/>
    </location>
</feature>
<feature type="domain" description="Penicillin-binding protein transpeptidase" evidence="5">
    <location>
        <begin position="1003"/>
        <end position="1272"/>
    </location>
</feature>
<dbReference type="STRING" id="758803.SAMN05421803_12316"/>
<dbReference type="SUPFAM" id="SSF56601">
    <property type="entry name" value="beta-lactamase/transpeptidase-like"/>
    <property type="match status" value="1"/>
</dbReference>
<protein>
    <submittedName>
        <fullName evidence="8">Penicillin-binding Protein dimerisation domain-containing protein</fullName>
    </submittedName>
</protein>
<dbReference type="Pfam" id="PF05223">
    <property type="entry name" value="MecA_N"/>
    <property type="match status" value="1"/>
</dbReference>
<dbReference type="Gene3D" id="3.90.1310.10">
    <property type="entry name" value="Penicillin-binding protein 2a (Domain 2)"/>
    <property type="match status" value="1"/>
</dbReference>
<dbReference type="GO" id="GO:0008658">
    <property type="term" value="F:penicillin binding"/>
    <property type="evidence" value="ECO:0007669"/>
    <property type="project" value="InterPro"/>
</dbReference>
<feature type="compositionally biased region" description="Polar residues" evidence="4">
    <location>
        <begin position="250"/>
        <end position="269"/>
    </location>
</feature>
<feature type="compositionally biased region" description="Basic and acidic residues" evidence="4">
    <location>
        <begin position="466"/>
        <end position="482"/>
    </location>
</feature>
<dbReference type="InterPro" id="IPR050515">
    <property type="entry name" value="Beta-lactam/transpept"/>
</dbReference>
<feature type="compositionally biased region" description="Polar residues" evidence="4">
    <location>
        <begin position="375"/>
        <end position="402"/>
    </location>
</feature>
<dbReference type="RefSeq" id="WP_245833474.1">
    <property type="nucleotide sequence ID" value="NZ_FQZK01000023.1"/>
</dbReference>
<dbReference type="SUPFAM" id="SSF54427">
    <property type="entry name" value="NTF2-like"/>
    <property type="match status" value="1"/>
</dbReference>
<feature type="compositionally biased region" description="Polar residues" evidence="4">
    <location>
        <begin position="226"/>
        <end position="239"/>
    </location>
</feature>
<dbReference type="GO" id="GO:0071972">
    <property type="term" value="F:peptidoglycan L,D-transpeptidase activity"/>
    <property type="evidence" value="ECO:0007669"/>
    <property type="project" value="TreeGrafter"/>
</dbReference>
<feature type="compositionally biased region" description="Low complexity" evidence="4">
    <location>
        <begin position="300"/>
        <end position="316"/>
    </location>
</feature>
<evidence type="ECO:0000259" key="6">
    <source>
        <dbReference type="Pfam" id="PF03717"/>
    </source>
</evidence>
<dbReference type="InterPro" id="IPR005311">
    <property type="entry name" value="PBP_dimer"/>
</dbReference>
<sequence>MDERSPRQPDSSGPPEESGDTPTRDVRPANPYRIPQRSPAPEGSEADGASGRPDAWDTPYPAAQGPTGEWSTLRADETPPTDTWKDWETPERSAEGAGSGWFSGEDRTGGAQDAEPAAQETPNRADDVWSRPAREPRDGGDAQPADAPWGAGEPGGSRDAAADASRSAGGSDDANRDTGDAYRGAHSGPRQGASAWDSTEDSSTWGAGGQSGTWGEQSRGAHEGTDSGTAWNTGDQSPGGTDDTPWSAHSGPQHSASAWDSTDDSPTWENSDRDAIRGDANSGARAGASAWGESSGGTSGTASWSDGGQGSSWSADDGARPSGVDDAPSWGTEDRGTAWGEQSPGAHEGTGSGAAWDTGAQNPGGTDDTPWSAHSGPQRSASAWDSTEDSPSWGTGGQSDTWGEQPHGAHEGTDSGTAWSTGEQDRPWGDTASVPQPSGTSWDEQPRTDDSWNTHSGPQTSSARSEGSDGEGRGTGDREDSWGGRTGETPHGPDTDGGSRAAGTGPRPVGADDSPSWGTGGQSDTWGEQPHGAHEGTGSGAAWNTGERDRPWGDTASGTSWGEQPPADDSWNTHSGPQATAGWGEQPGGTGDGWDAQPRGAHQGPGVDGDDRDPYGDDPHRQAEAWNASGGADGYGDDPRGDGRPGEPGYGDRWSGPQQGAGSGGDGRGGPPRDPGGTGDGWDDWDGERPDGEHDGGAAPRGENFEYLYNGGDPAAQPPGEPERPRRKSRRGLVIGLVSAVVVLALVGGAASWYVLTLPQPEEATAEYEAAWEAQEYDRLAAVTTGGDPAEVIGGIADGIGVESFDVTVGEPVVDGGAGTASYEVAVGLSNAGDWGWEGELPLVRQDGEWLVDFSPEVAFPGLAEGESLARTAVWGERGRILAADGTRLDTPDISGSLQMLVGGMGEATEEDVERLGPAYRIGDNVGTSGLLSTYEARLAGQAATTILKVEAGTDVDSVEVTDENTVVSLDGAPGEDVVTSIDMGVQNAAANAIIDSSDPAGMVAIRPSTGEILAAVNVPGGFNRAFEGRYPPGSTFKVVSYNALLDGGMSLDSPFECPKEYNPGGWEFTNAGGAEYGSQTMTEAFATSCNTALVQAAVDNIDANTLLASAELFGMNAALSIGVPTFEPVYPLSEGAVMLGAQAIGQGQVETSPLHMATVPAAVADGNWRAPQLVTEPVAEDLPEPRPIPNAEALRTMMRAVITEGTAEDLPFQGEVYGKTGTAEFGTAEGEDEELPSHAWMVGFKGDVAFAVVVEGGGGGSSVAGPIAADFTNAL</sequence>
<evidence type="ECO:0000259" key="7">
    <source>
        <dbReference type="Pfam" id="PF05223"/>
    </source>
</evidence>
<dbReference type="Gene3D" id="3.40.710.10">
    <property type="entry name" value="DD-peptidase/beta-lactamase superfamily"/>
    <property type="match status" value="1"/>
</dbReference>
<dbReference type="PANTHER" id="PTHR30627:SF24">
    <property type="entry name" value="PENICILLIN-BINDING PROTEIN 4B"/>
    <property type="match status" value="1"/>
</dbReference>
<feature type="compositionally biased region" description="Polar residues" evidence="4">
    <location>
        <begin position="433"/>
        <end position="443"/>
    </location>
</feature>
<dbReference type="Proteomes" id="UP000184452">
    <property type="component" value="Unassembled WGS sequence"/>
</dbReference>
<evidence type="ECO:0000256" key="4">
    <source>
        <dbReference type="SAM" id="MobiDB-lite"/>
    </source>
</evidence>
<dbReference type="EMBL" id="FQZK01000023">
    <property type="protein sequence ID" value="SHK54665.1"/>
    <property type="molecule type" value="Genomic_DNA"/>
</dbReference>
<dbReference type="Pfam" id="PF03717">
    <property type="entry name" value="PBP_dimer"/>
    <property type="match status" value="1"/>
</dbReference>
<dbReference type="PANTHER" id="PTHR30627">
    <property type="entry name" value="PEPTIDOGLYCAN D,D-TRANSPEPTIDASE"/>
    <property type="match status" value="1"/>
</dbReference>
<dbReference type="GO" id="GO:0071555">
    <property type="term" value="P:cell wall organization"/>
    <property type="evidence" value="ECO:0007669"/>
    <property type="project" value="TreeGrafter"/>
</dbReference>
<feature type="compositionally biased region" description="Basic and acidic residues" evidence="4">
    <location>
        <begin position="687"/>
        <end position="696"/>
    </location>
</feature>
<dbReference type="Pfam" id="PF00905">
    <property type="entry name" value="Transpeptidase"/>
    <property type="match status" value="1"/>
</dbReference>
<comment type="subcellular location">
    <subcellularLocation>
        <location evidence="1">Membrane</location>
    </subcellularLocation>
</comment>
<feature type="region of interest" description="Disordered" evidence="4">
    <location>
        <begin position="1"/>
        <end position="728"/>
    </location>
</feature>
<proteinExistence type="inferred from homology"/>
<dbReference type="InterPro" id="IPR001460">
    <property type="entry name" value="PCN-bd_Tpept"/>
</dbReference>
<dbReference type="InterPro" id="IPR007887">
    <property type="entry name" value="MecA_N"/>
</dbReference>
<evidence type="ECO:0000313" key="9">
    <source>
        <dbReference type="Proteomes" id="UP000184452"/>
    </source>
</evidence>
<comment type="similarity">
    <text evidence="2">Belongs to the transpeptidase family.</text>
</comment>
<reference evidence="8 9" key="1">
    <citation type="submission" date="2016-11" db="EMBL/GenBank/DDBJ databases">
        <authorList>
            <person name="Jaros S."/>
            <person name="Januszkiewicz K."/>
            <person name="Wedrychowicz H."/>
        </authorList>
    </citation>
    <scope>NUCLEOTIDE SEQUENCE [LARGE SCALE GENOMIC DNA]</scope>
    <source>
        <strain evidence="8 9">CGMCC 4.5723</strain>
    </source>
</reference>
<dbReference type="GO" id="GO:0046677">
    <property type="term" value="P:response to antibiotic"/>
    <property type="evidence" value="ECO:0007669"/>
    <property type="project" value="InterPro"/>
</dbReference>
<evidence type="ECO:0000256" key="3">
    <source>
        <dbReference type="ARBA" id="ARBA00023136"/>
    </source>
</evidence>
<evidence type="ECO:0000313" key="8">
    <source>
        <dbReference type="EMBL" id="SHK54665.1"/>
    </source>
</evidence>
<feature type="domain" description="NTF2-like N-terminal transpeptidase" evidence="7">
    <location>
        <begin position="760"/>
        <end position="866"/>
    </location>
</feature>
<dbReference type="GO" id="GO:0005886">
    <property type="term" value="C:plasma membrane"/>
    <property type="evidence" value="ECO:0007669"/>
    <property type="project" value="TreeGrafter"/>
</dbReference>
<dbReference type="InterPro" id="IPR012338">
    <property type="entry name" value="Beta-lactam/transpept-like"/>
</dbReference>
<feature type="compositionally biased region" description="Gly residues" evidence="4">
    <location>
        <begin position="659"/>
        <end position="680"/>
    </location>
</feature>
<gene>
    <name evidence="8" type="ORF">SAMN05421803_12316</name>
</gene>
<feature type="compositionally biased region" description="Low complexity" evidence="4">
    <location>
        <begin position="157"/>
        <end position="172"/>
    </location>
</feature>
<keyword evidence="9" id="KW-1185">Reference proteome</keyword>
<name>A0A1M6TCE9_9ACTN</name>
<keyword evidence="3" id="KW-0472">Membrane</keyword>
<accession>A0A1M6TCE9</accession>
<dbReference type="AlphaFoldDB" id="A0A1M6TCE9"/>
<evidence type="ECO:0000256" key="1">
    <source>
        <dbReference type="ARBA" id="ARBA00004370"/>
    </source>
</evidence>
<feature type="compositionally biased region" description="Low complexity" evidence="4">
    <location>
        <begin position="278"/>
        <end position="293"/>
    </location>
</feature>
<organism evidence="8 9">
    <name type="scientific">Nocardiopsis flavescens</name>
    <dbReference type="NCBI Taxonomy" id="758803"/>
    <lineage>
        <taxon>Bacteria</taxon>
        <taxon>Bacillati</taxon>
        <taxon>Actinomycetota</taxon>
        <taxon>Actinomycetes</taxon>
        <taxon>Streptosporangiales</taxon>
        <taxon>Nocardiopsidaceae</taxon>
        <taxon>Nocardiopsis</taxon>
    </lineage>
</organism>
<feature type="compositionally biased region" description="Basic and acidic residues" evidence="4">
    <location>
        <begin position="83"/>
        <end position="94"/>
    </location>
</feature>